<dbReference type="InterPro" id="IPR031981">
    <property type="entry name" value="MIEAP_C"/>
</dbReference>
<dbReference type="Proteomes" id="UP001186944">
    <property type="component" value="Unassembled WGS sequence"/>
</dbReference>
<comment type="caution">
    <text evidence="4">The sequence shown here is derived from an EMBL/GenBank/DDBJ whole genome shotgun (WGS) entry which is preliminary data.</text>
</comment>
<gene>
    <name evidence="4" type="ORF">FSP39_021500</name>
</gene>
<dbReference type="Pfam" id="PF16026">
    <property type="entry name" value="MIEAP"/>
    <property type="match status" value="1"/>
</dbReference>
<dbReference type="EMBL" id="VSWD01000006">
    <property type="protein sequence ID" value="KAK3100538.1"/>
    <property type="molecule type" value="Genomic_DNA"/>
</dbReference>
<feature type="compositionally biased region" description="Low complexity" evidence="2">
    <location>
        <begin position="17"/>
        <end position="33"/>
    </location>
</feature>
<feature type="domain" description="Mitochondria-eating protein C-terminal" evidence="3">
    <location>
        <begin position="172"/>
        <end position="381"/>
    </location>
</feature>
<feature type="coiled-coil region" evidence="1">
    <location>
        <begin position="93"/>
        <end position="148"/>
    </location>
</feature>
<name>A0AA88Y8U8_PINIB</name>
<keyword evidence="1" id="KW-0175">Coiled coil</keyword>
<reference evidence="4" key="1">
    <citation type="submission" date="2019-08" db="EMBL/GenBank/DDBJ databases">
        <title>The improved chromosome-level genome for the pearl oyster Pinctada fucata martensii using PacBio sequencing and Hi-C.</title>
        <authorList>
            <person name="Zheng Z."/>
        </authorList>
    </citation>
    <scope>NUCLEOTIDE SEQUENCE</scope>
    <source>
        <strain evidence="4">ZZ-2019</strain>
        <tissue evidence="4">Adductor muscle</tissue>
    </source>
</reference>
<evidence type="ECO:0000313" key="4">
    <source>
        <dbReference type="EMBL" id="KAK3100538.1"/>
    </source>
</evidence>
<protein>
    <recommendedName>
        <fullName evidence="3">Mitochondria-eating protein C-terminal domain-containing protein</fullName>
    </recommendedName>
</protein>
<keyword evidence="5" id="KW-1185">Reference proteome</keyword>
<sequence length="409" mass="46865">MGNFILRSARPDEEGSQESSRSSSPQSSVSEGSFYVVSDSEVDKSSMGATSSAEKGYERISQNHHEETRERYPKEKTESSWPIIDFFNNIFFTSKMSEKLSKLRKENEHLEETVMSQEIMLKEKEDIINGKEMEIQNLIKEKEGYLNRLSTMAGYKLKNNNPGITDLSDDNRPSKLAEKFSELYDNEWTEAYEALFDDNSLVCIEGQDKEALVINQLVQLLQNVYVKCQEVAARQRDSLTLLCLRPMGSSVKAEKDFVVLDSDTRMKDEYLDKKVSDFQKETAQYSVQGIQEMIQNNDDIKSQYESCIKFCPKYTRKCVELCWYMSIQDPPVFMDFSAKSGANYDATNWREYTKKGTEVDFMVWPALFLHKDGPLLSKGVLQPKDVITVTSEAQRDVETPSGILIDVDN</sequence>
<evidence type="ECO:0000259" key="3">
    <source>
        <dbReference type="Pfam" id="PF16026"/>
    </source>
</evidence>
<organism evidence="4 5">
    <name type="scientific">Pinctada imbricata</name>
    <name type="common">Atlantic pearl-oyster</name>
    <name type="synonym">Pinctada martensii</name>
    <dbReference type="NCBI Taxonomy" id="66713"/>
    <lineage>
        <taxon>Eukaryota</taxon>
        <taxon>Metazoa</taxon>
        <taxon>Spiralia</taxon>
        <taxon>Lophotrochozoa</taxon>
        <taxon>Mollusca</taxon>
        <taxon>Bivalvia</taxon>
        <taxon>Autobranchia</taxon>
        <taxon>Pteriomorphia</taxon>
        <taxon>Pterioida</taxon>
        <taxon>Pterioidea</taxon>
        <taxon>Pteriidae</taxon>
        <taxon>Pinctada</taxon>
    </lineage>
</organism>
<evidence type="ECO:0000256" key="1">
    <source>
        <dbReference type="SAM" id="Coils"/>
    </source>
</evidence>
<feature type="region of interest" description="Disordered" evidence="2">
    <location>
        <begin position="1"/>
        <end position="75"/>
    </location>
</feature>
<feature type="compositionally biased region" description="Basic and acidic residues" evidence="2">
    <location>
        <begin position="55"/>
        <end position="75"/>
    </location>
</feature>
<evidence type="ECO:0000313" key="5">
    <source>
        <dbReference type="Proteomes" id="UP001186944"/>
    </source>
</evidence>
<evidence type="ECO:0000256" key="2">
    <source>
        <dbReference type="SAM" id="MobiDB-lite"/>
    </source>
</evidence>
<accession>A0AA88Y8U8</accession>
<dbReference type="AlphaFoldDB" id="A0AA88Y8U8"/>
<proteinExistence type="predicted"/>